<feature type="domain" description="Tyrosine-protein phosphatase" evidence="1">
    <location>
        <begin position="65"/>
        <end position="113"/>
    </location>
</feature>
<evidence type="ECO:0000313" key="2">
    <source>
        <dbReference type="EMBL" id="XBO41084.1"/>
    </source>
</evidence>
<dbReference type="PROSITE" id="PS00383">
    <property type="entry name" value="TYR_PHOSPHATASE_1"/>
    <property type="match status" value="1"/>
</dbReference>
<dbReference type="Pfam" id="PF00102">
    <property type="entry name" value="Y_phosphatase"/>
    <property type="match status" value="1"/>
</dbReference>
<dbReference type="EMBL" id="CP157484">
    <property type="protein sequence ID" value="XBO41084.1"/>
    <property type="molecule type" value="Genomic_DNA"/>
</dbReference>
<dbReference type="InterPro" id="IPR029021">
    <property type="entry name" value="Prot-tyrosine_phosphatase-like"/>
</dbReference>
<gene>
    <name evidence="2" type="ORF">ABEG18_10075</name>
</gene>
<proteinExistence type="predicted"/>
<evidence type="ECO:0000259" key="1">
    <source>
        <dbReference type="Pfam" id="PF00102"/>
    </source>
</evidence>
<dbReference type="InterPro" id="IPR016130">
    <property type="entry name" value="Tyr_Pase_AS"/>
</dbReference>
<dbReference type="GO" id="GO:0004725">
    <property type="term" value="F:protein tyrosine phosphatase activity"/>
    <property type="evidence" value="ECO:0007669"/>
    <property type="project" value="InterPro"/>
</dbReference>
<dbReference type="InterPro" id="IPR000242">
    <property type="entry name" value="PTP_cat"/>
</dbReference>
<name>A0AAU7JLY4_9HYPH</name>
<dbReference type="AlphaFoldDB" id="A0AAU7JLY4"/>
<dbReference type="RefSeq" id="WP_406857935.1">
    <property type="nucleotide sequence ID" value="NZ_CP157484.1"/>
</dbReference>
<dbReference type="SUPFAM" id="SSF52799">
    <property type="entry name" value="(Phosphotyrosine protein) phosphatases II"/>
    <property type="match status" value="1"/>
</dbReference>
<reference evidence="2" key="1">
    <citation type="submission" date="2024-05" db="EMBL/GenBank/DDBJ databases">
        <authorList>
            <person name="Kim S."/>
            <person name="Heo J."/>
            <person name="Choi H."/>
            <person name="Choi Y."/>
            <person name="Kwon S.-W."/>
            <person name="Kim Y."/>
        </authorList>
    </citation>
    <scope>NUCLEOTIDE SEQUENCE</scope>
    <source>
        <strain evidence="2">KACC 23698</strain>
    </source>
</reference>
<accession>A0AAU7JLY4</accession>
<sequence length="172" mass="18431">MSAIHVTPLSRLHETVDACAASHVVTLINATTPVARPPAILAERHLFIGVSDIVDPLDGHIVPAEEHVARLLDFGRGWDQRSPMVVHCWAGISRSTAAAFITVCALRPERDEDEVAKALREASPSATPNSRLVAIADDMLGRQGRMRSAIAAIGRGADAYEGAPFRLALDRA</sequence>
<organism evidence="2">
    <name type="scientific">Alsobacter sp. KACC 23698</name>
    <dbReference type="NCBI Taxonomy" id="3149229"/>
    <lineage>
        <taxon>Bacteria</taxon>
        <taxon>Pseudomonadati</taxon>
        <taxon>Pseudomonadota</taxon>
        <taxon>Alphaproteobacteria</taxon>
        <taxon>Hyphomicrobiales</taxon>
        <taxon>Alsobacteraceae</taxon>
        <taxon>Alsobacter</taxon>
    </lineage>
</organism>
<protein>
    <submittedName>
        <fullName evidence="2">Protein-tyrosine phosphatase family protein</fullName>
    </submittedName>
</protein>
<dbReference type="Gene3D" id="3.90.190.10">
    <property type="entry name" value="Protein tyrosine phosphatase superfamily"/>
    <property type="match status" value="1"/>
</dbReference>